<dbReference type="PROSITE" id="PS50943">
    <property type="entry name" value="HTH_CROC1"/>
    <property type="match status" value="1"/>
</dbReference>
<dbReference type="CDD" id="cd00093">
    <property type="entry name" value="HTH_XRE"/>
    <property type="match status" value="1"/>
</dbReference>
<sequence length="74" mass="8088">MGMAFGRAVKLRRVELGYNQEGLADKAKLARSFVSSVERGVAKASIVSVWKLAQALSCNPSDLWITAERLYDAS</sequence>
<dbReference type="Proteomes" id="UP000811844">
    <property type="component" value="Unassembled WGS sequence"/>
</dbReference>
<dbReference type="InterPro" id="IPR010982">
    <property type="entry name" value="Lambda_DNA-bd_dom_sf"/>
</dbReference>
<protein>
    <submittedName>
        <fullName evidence="2">Helix-turn-helix transcriptional regulator</fullName>
    </submittedName>
</protein>
<dbReference type="Gene3D" id="1.10.260.40">
    <property type="entry name" value="lambda repressor-like DNA-binding domains"/>
    <property type="match status" value="1"/>
</dbReference>
<reference evidence="2 3" key="1">
    <citation type="submission" date="2020-02" db="EMBL/GenBank/DDBJ databases">
        <title>Shewanella WXL01 sp. nov., a marine bacterium isolated from green algae in Luhuitou Fringing Reef (Northern South China Sea).</title>
        <authorList>
            <person name="Wang X."/>
        </authorList>
    </citation>
    <scope>NUCLEOTIDE SEQUENCE [LARGE SCALE GENOMIC DNA]</scope>
    <source>
        <strain evidence="2 3">MCCC 1A01895</strain>
    </source>
</reference>
<dbReference type="InterPro" id="IPR001387">
    <property type="entry name" value="Cro/C1-type_HTH"/>
</dbReference>
<evidence type="ECO:0000259" key="1">
    <source>
        <dbReference type="PROSITE" id="PS50943"/>
    </source>
</evidence>
<accession>A0ABS5I2N8</accession>
<organism evidence="2 3">
    <name type="scientific">Shewanella intestini</name>
    <dbReference type="NCBI Taxonomy" id="2017544"/>
    <lineage>
        <taxon>Bacteria</taxon>
        <taxon>Pseudomonadati</taxon>
        <taxon>Pseudomonadota</taxon>
        <taxon>Gammaproteobacteria</taxon>
        <taxon>Alteromonadales</taxon>
        <taxon>Shewanellaceae</taxon>
        <taxon>Shewanella</taxon>
    </lineage>
</organism>
<dbReference type="SUPFAM" id="SSF47413">
    <property type="entry name" value="lambda repressor-like DNA-binding domains"/>
    <property type="match status" value="1"/>
</dbReference>
<dbReference type="SMART" id="SM00530">
    <property type="entry name" value="HTH_XRE"/>
    <property type="match status" value="1"/>
</dbReference>
<comment type="caution">
    <text evidence="2">The sequence shown here is derived from an EMBL/GenBank/DDBJ whole genome shotgun (WGS) entry which is preliminary data.</text>
</comment>
<feature type="domain" description="HTH cro/C1-type" evidence="1">
    <location>
        <begin position="9"/>
        <end position="63"/>
    </location>
</feature>
<dbReference type="EMBL" id="JAAIKR010000008">
    <property type="protein sequence ID" value="MBR9728292.1"/>
    <property type="molecule type" value="Genomic_DNA"/>
</dbReference>
<name>A0ABS5I2N8_9GAMM</name>
<gene>
    <name evidence="2" type="ORF">G3R48_09935</name>
</gene>
<dbReference type="Pfam" id="PF01381">
    <property type="entry name" value="HTH_3"/>
    <property type="match status" value="1"/>
</dbReference>
<keyword evidence="3" id="KW-1185">Reference proteome</keyword>
<evidence type="ECO:0000313" key="3">
    <source>
        <dbReference type="Proteomes" id="UP000811844"/>
    </source>
</evidence>
<proteinExistence type="predicted"/>
<evidence type="ECO:0000313" key="2">
    <source>
        <dbReference type="EMBL" id="MBR9728292.1"/>
    </source>
</evidence>